<keyword evidence="2" id="KW-1185">Reference proteome</keyword>
<accession>A0A9X3CV88</accession>
<gene>
    <name evidence="1" type="ORF">OQ279_03975</name>
</gene>
<name>A0A9X3CV88_9FLAO</name>
<organism evidence="1 2">
    <name type="scientific">Salinimicrobium profundisediminis</name>
    <dbReference type="NCBI Taxonomy" id="2994553"/>
    <lineage>
        <taxon>Bacteria</taxon>
        <taxon>Pseudomonadati</taxon>
        <taxon>Bacteroidota</taxon>
        <taxon>Flavobacteriia</taxon>
        <taxon>Flavobacteriales</taxon>
        <taxon>Flavobacteriaceae</taxon>
        <taxon>Salinimicrobium</taxon>
    </lineage>
</organism>
<dbReference type="AlphaFoldDB" id="A0A9X3CV88"/>
<evidence type="ECO:0000313" key="2">
    <source>
        <dbReference type="Proteomes" id="UP001148482"/>
    </source>
</evidence>
<reference evidence="1" key="1">
    <citation type="submission" date="2022-11" db="EMBL/GenBank/DDBJ databases">
        <title>Salinimicrobium profundisediminis sp. nov., isolated from deep-sea sediment of the Mariana Trench.</title>
        <authorList>
            <person name="Fu H."/>
        </authorList>
    </citation>
    <scope>NUCLEOTIDE SEQUENCE</scope>
    <source>
        <strain evidence="1">MT39</strain>
    </source>
</reference>
<sequence length="49" mass="5260">MEESGANNYPPEVAQLSAGNFSATNISANLILLKRRVVNVISEAKSLKN</sequence>
<dbReference type="EMBL" id="JAPJDA010000005">
    <property type="protein sequence ID" value="MCX2837299.1"/>
    <property type="molecule type" value="Genomic_DNA"/>
</dbReference>
<dbReference type="Proteomes" id="UP001148482">
    <property type="component" value="Unassembled WGS sequence"/>
</dbReference>
<proteinExistence type="predicted"/>
<protein>
    <submittedName>
        <fullName evidence="1">Uncharacterized protein</fullName>
    </submittedName>
</protein>
<dbReference type="RefSeq" id="WP_266068515.1">
    <property type="nucleotide sequence ID" value="NZ_JAPJDA010000005.1"/>
</dbReference>
<evidence type="ECO:0000313" key="1">
    <source>
        <dbReference type="EMBL" id="MCX2837299.1"/>
    </source>
</evidence>
<comment type="caution">
    <text evidence="1">The sequence shown here is derived from an EMBL/GenBank/DDBJ whole genome shotgun (WGS) entry which is preliminary data.</text>
</comment>